<evidence type="ECO:0000313" key="3">
    <source>
        <dbReference type="EMBL" id="TGL33609.1"/>
    </source>
</evidence>
<gene>
    <name evidence="3" type="ORF">EHQ49_17790</name>
</gene>
<keyword evidence="4" id="KW-1185">Reference proteome</keyword>
<evidence type="ECO:0008006" key="5">
    <source>
        <dbReference type="Google" id="ProtNLM"/>
    </source>
</evidence>
<proteinExistence type="predicted"/>
<evidence type="ECO:0000313" key="4">
    <source>
        <dbReference type="Proteomes" id="UP000298125"/>
    </source>
</evidence>
<dbReference type="NCBIfam" id="NF047433">
    <property type="entry name" value="Lepto_7_Nterm"/>
    <property type="match status" value="1"/>
</dbReference>
<sequence>MKKIMNLLFLAFLFSNVSLSSETIQLKSGEKWEGSILGQDKDSVTIKLADGNTKVISKSVIRKVSFAKKSESSPLKIEPQISEKEKKIKEEKELAEKQKLEEENLKSKEEKQKKRENQLSNAKRHYLEGSFGVGSGEGQSELRPFFQTIQVAGLLFSSGGQAELQSTPYKSKNHSATTRLFYAWDRFTVEVRGTEAKGNLDIGGIQTLAYGSGGGSSSSSTDRSANVLLGNGDTKFQKLSSRVGFSPYPHPVLDLQILGGLERIWTKSHQEVDSVGGITTTGINPNRVSYRETNNSFKGYSLGIGFEWKFWERFTLQGQVLHLDMRGPSSFRSNEFRLDTTPFRYNHYGLDYQWKSTGTEVNVKFTTKIKGDFSLFVEASNMTLNNKLQSGYITENEGGGNTDPSQILLKVYGPQILIPMLYDSKTILSYVQVGANYRFNF</sequence>
<name>A0A4R9J516_9LEPT</name>
<dbReference type="RefSeq" id="WP_135581453.1">
    <property type="nucleotide sequence ID" value="NZ_RQGA01000019.1"/>
</dbReference>
<comment type="caution">
    <text evidence="3">The sequence shown here is derived from an EMBL/GenBank/DDBJ whole genome shotgun (WGS) entry which is preliminary data.</text>
</comment>
<feature type="signal peptide" evidence="2">
    <location>
        <begin position="1"/>
        <end position="20"/>
    </location>
</feature>
<dbReference type="EMBL" id="RQGA01000019">
    <property type="protein sequence ID" value="TGL33609.1"/>
    <property type="molecule type" value="Genomic_DNA"/>
</dbReference>
<dbReference type="Proteomes" id="UP000298125">
    <property type="component" value="Unassembled WGS sequence"/>
</dbReference>
<organism evidence="3 4">
    <name type="scientific">Leptospira perdikensis</name>
    <dbReference type="NCBI Taxonomy" id="2484948"/>
    <lineage>
        <taxon>Bacteria</taxon>
        <taxon>Pseudomonadati</taxon>
        <taxon>Spirochaetota</taxon>
        <taxon>Spirochaetia</taxon>
        <taxon>Leptospirales</taxon>
        <taxon>Leptospiraceae</taxon>
        <taxon>Leptospira</taxon>
    </lineage>
</organism>
<feature type="compositionally biased region" description="Basic and acidic residues" evidence="1">
    <location>
        <begin position="102"/>
        <end position="117"/>
    </location>
</feature>
<feature type="chain" id="PRO_5020881879" description="Porin" evidence="2">
    <location>
        <begin position="21"/>
        <end position="441"/>
    </location>
</feature>
<dbReference type="AlphaFoldDB" id="A0A4R9J516"/>
<accession>A0A4R9J516</accession>
<dbReference type="OrthoDB" id="343554at2"/>
<protein>
    <recommendedName>
        <fullName evidence="5">Porin</fullName>
    </recommendedName>
</protein>
<keyword evidence="2" id="KW-0732">Signal</keyword>
<feature type="region of interest" description="Disordered" evidence="1">
    <location>
        <begin position="102"/>
        <end position="121"/>
    </location>
</feature>
<evidence type="ECO:0000256" key="2">
    <source>
        <dbReference type="SAM" id="SignalP"/>
    </source>
</evidence>
<reference evidence="3" key="1">
    <citation type="journal article" date="2019" name="PLoS Negl. Trop. Dis.">
        <title>Revisiting the worldwide diversity of Leptospira species in the environment.</title>
        <authorList>
            <person name="Vincent A.T."/>
            <person name="Schiettekatte O."/>
            <person name="Bourhy P."/>
            <person name="Veyrier F.J."/>
            <person name="Picardeau M."/>
        </authorList>
    </citation>
    <scope>NUCLEOTIDE SEQUENCE [LARGE SCALE GENOMIC DNA]</scope>
    <source>
        <strain evidence="3">201702692</strain>
    </source>
</reference>
<evidence type="ECO:0000256" key="1">
    <source>
        <dbReference type="SAM" id="MobiDB-lite"/>
    </source>
</evidence>